<evidence type="ECO:0000313" key="3">
    <source>
        <dbReference type="EMBL" id="BBO83834.1"/>
    </source>
</evidence>
<feature type="domain" description="Butirosin biosynthesis protein H N-terminal" evidence="1">
    <location>
        <begin position="20"/>
        <end position="151"/>
    </location>
</feature>
<accession>A0A5K7ZUI6</accession>
<feature type="domain" description="DUF4872" evidence="2">
    <location>
        <begin position="163"/>
        <end position="336"/>
    </location>
</feature>
<protein>
    <submittedName>
        <fullName evidence="3">Peptidase</fullName>
    </submittedName>
</protein>
<gene>
    <name evidence="3" type="ORF">DSCO28_44000</name>
</gene>
<evidence type="ECO:0000259" key="2">
    <source>
        <dbReference type="Pfam" id="PF16169"/>
    </source>
</evidence>
<proteinExistence type="predicted"/>
<dbReference type="Pfam" id="PF16169">
    <property type="entry name" value="DUF4872"/>
    <property type="match status" value="1"/>
</dbReference>
<dbReference type="AlphaFoldDB" id="A0A5K7ZUI6"/>
<dbReference type="InterPro" id="IPR026935">
    <property type="entry name" value="BtrH_N"/>
</dbReference>
<reference evidence="3 4" key="1">
    <citation type="submission" date="2019-11" db="EMBL/GenBank/DDBJ databases">
        <title>Comparative genomics of hydrocarbon-degrading Desulfosarcina strains.</title>
        <authorList>
            <person name="Watanabe M."/>
            <person name="Kojima H."/>
            <person name="Fukui M."/>
        </authorList>
    </citation>
    <scope>NUCLEOTIDE SEQUENCE [LARGE SCALE GENOMIC DNA]</scope>
    <source>
        <strain evidence="3 4">28bB2T</strain>
    </source>
</reference>
<evidence type="ECO:0000259" key="1">
    <source>
        <dbReference type="Pfam" id="PF14399"/>
    </source>
</evidence>
<sequence>MTASAPEPIEINFDHRQSAHCESGVCANLLRHHGIEISEAMAFGIGSGLFFAYLPFIRINGLPLTTYRCEVGGIIKRVTRRLGCRVHWQKFRDPDKAMHALDERLAQGIPVACRTGGYWLPYFPPAFRFHFNMHNLVVCGKSEDRYTISDPVFPDKERCSHRDLIRARFAKGALAPKGAMYFLEAVPDTIDLAAAARQGIREVCRRMLNTPVPLIGIRGIRYLARQVEKWPRKLGEERAVLYIGQLIRMQEELGTGGAGFRFMFAAFLQEAADLLDLPRFLELSRSMTLAGDQWRKFAVIGGRICKGRASADDHHAAMAALLQTIAADEAAVYRELLQLIKE</sequence>
<dbReference type="InterPro" id="IPR032369">
    <property type="entry name" value="DUF4872"/>
</dbReference>
<dbReference type="EMBL" id="AP021876">
    <property type="protein sequence ID" value="BBO83834.1"/>
    <property type="molecule type" value="Genomic_DNA"/>
</dbReference>
<dbReference type="RefSeq" id="WP_231713886.1">
    <property type="nucleotide sequence ID" value="NZ_AP021876.1"/>
</dbReference>
<organism evidence="3 4">
    <name type="scientific">Desulfosarcina ovata subsp. sediminis</name>
    <dbReference type="NCBI Taxonomy" id="885957"/>
    <lineage>
        <taxon>Bacteria</taxon>
        <taxon>Pseudomonadati</taxon>
        <taxon>Thermodesulfobacteriota</taxon>
        <taxon>Desulfobacteria</taxon>
        <taxon>Desulfobacterales</taxon>
        <taxon>Desulfosarcinaceae</taxon>
        <taxon>Desulfosarcina</taxon>
    </lineage>
</organism>
<dbReference type="Pfam" id="PF14399">
    <property type="entry name" value="BtrH_N"/>
    <property type="match status" value="1"/>
</dbReference>
<dbReference type="KEGG" id="dov:DSCO28_44000"/>
<dbReference type="Proteomes" id="UP000425960">
    <property type="component" value="Chromosome"/>
</dbReference>
<name>A0A5K7ZUI6_9BACT</name>
<evidence type="ECO:0000313" key="4">
    <source>
        <dbReference type="Proteomes" id="UP000425960"/>
    </source>
</evidence>